<feature type="non-terminal residue" evidence="3">
    <location>
        <position position="146"/>
    </location>
</feature>
<dbReference type="GO" id="GO:0016887">
    <property type="term" value="F:ATP hydrolysis activity"/>
    <property type="evidence" value="ECO:0007669"/>
    <property type="project" value="RHEA"/>
</dbReference>
<evidence type="ECO:0000313" key="3">
    <source>
        <dbReference type="EMBL" id="PBK59985.1"/>
    </source>
</evidence>
<dbReference type="GO" id="GO:0005524">
    <property type="term" value="F:ATP binding"/>
    <property type="evidence" value="ECO:0007669"/>
    <property type="project" value="UniProtKB-KW"/>
</dbReference>
<gene>
    <name evidence="3" type="ORF">ARMSODRAFT_843773</name>
</gene>
<keyword evidence="1" id="KW-0233">DNA recombination</keyword>
<name>A0A2H3AM89_9AGAR</name>
<dbReference type="InterPro" id="IPR010285">
    <property type="entry name" value="DNA_helicase_pif1-like_DEAD"/>
</dbReference>
<evidence type="ECO:0000313" key="4">
    <source>
        <dbReference type="Proteomes" id="UP000218334"/>
    </source>
</evidence>
<dbReference type="SUPFAM" id="SSF52540">
    <property type="entry name" value="P-loop containing nucleoside triphosphate hydrolases"/>
    <property type="match status" value="1"/>
</dbReference>
<dbReference type="Pfam" id="PF05970">
    <property type="entry name" value="PIF1"/>
    <property type="match status" value="1"/>
</dbReference>
<dbReference type="GO" id="GO:0006310">
    <property type="term" value="P:DNA recombination"/>
    <property type="evidence" value="ECO:0007669"/>
    <property type="project" value="UniProtKB-KW"/>
</dbReference>
<dbReference type="GO" id="GO:0000723">
    <property type="term" value="P:telomere maintenance"/>
    <property type="evidence" value="ECO:0007669"/>
    <property type="project" value="InterPro"/>
</dbReference>
<keyword evidence="1" id="KW-0378">Hydrolase</keyword>
<dbReference type="GO" id="GO:0006281">
    <property type="term" value="P:DNA repair"/>
    <property type="evidence" value="ECO:0007669"/>
    <property type="project" value="UniProtKB-KW"/>
</dbReference>
<comment type="catalytic activity">
    <reaction evidence="1">
        <text>ATP + H2O = ADP + phosphate + H(+)</text>
        <dbReference type="Rhea" id="RHEA:13065"/>
        <dbReference type="ChEBI" id="CHEBI:15377"/>
        <dbReference type="ChEBI" id="CHEBI:15378"/>
        <dbReference type="ChEBI" id="CHEBI:30616"/>
        <dbReference type="ChEBI" id="CHEBI:43474"/>
        <dbReference type="ChEBI" id="CHEBI:456216"/>
        <dbReference type="EC" id="5.6.2.3"/>
    </reaction>
</comment>
<keyword evidence="4" id="KW-1185">Reference proteome</keyword>
<evidence type="ECO:0000256" key="1">
    <source>
        <dbReference type="RuleBase" id="RU363044"/>
    </source>
</evidence>
<dbReference type="EC" id="5.6.2.3" evidence="1"/>
<organism evidence="3 4">
    <name type="scientific">Armillaria solidipes</name>
    <dbReference type="NCBI Taxonomy" id="1076256"/>
    <lineage>
        <taxon>Eukaryota</taxon>
        <taxon>Fungi</taxon>
        <taxon>Dikarya</taxon>
        <taxon>Basidiomycota</taxon>
        <taxon>Agaricomycotina</taxon>
        <taxon>Agaricomycetes</taxon>
        <taxon>Agaricomycetidae</taxon>
        <taxon>Agaricales</taxon>
        <taxon>Marasmiineae</taxon>
        <taxon>Physalacriaceae</taxon>
        <taxon>Armillaria</taxon>
    </lineage>
</organism>
<keyword evidence="1" id="KW-0547">Nucleotide-binding</keyword>
<keyword evidence="1" id="KW-0234">DNA repair</keyword>
<dbReference type="Proteomes" id="UP000218334">
    <property type="component" value="Unassembled WGS sequence"/>
</dbReference>
<comment type="similarity">
    <text evidence="1">Belongs to the helicase family.</text>
</comment>
<dbReference type="PANTHER" id="PTHR47642:SF5">
    <property type="entry name" value="ATP-DEPENDENT DNA HELICASE"/>
    <property type="match status" value="1"/>
</dbReference>
<dbReference type="Gene3D" id="3.40.50.300">
    <property type="entry name" value="P-loop containing nucleotide triphosphate hydrolases"/>
    <property type="match status" value="1"/>
</dbReference>
<feature type="non-terminal residue" evidence="3">
    <location>
        <position position="1"/>
    </location>
</feature>
<reference evidence="4" key="1">
    <citation type="journal article" date="2017" name="Nat. Ecol. Evol.">
        <title>Genome expansion and lineage-specific genetic innovations in the forest pathogenic fungi Armillaria.</title>
        <authorList>
            <person name="Sipos G."/>
            <person name="Prasanna A.N."/>
            <person name="Walter M.C."/>
            <person name="O'Connor E."/>
            <person name="Balint B."/>
            <person name="Krizsan K."/>
            <person name="Kiss B."/>
            <person name="Hess J."/>
            <person name="Varga T."/>
            <person name="Slot J."/>
            <person name="Riley R."/>
            <person name="Boka B."/>
            <person name="Rigling D."/>
            <person name="Barry K."/>
            <person name="Lee J."/>
            <person name="Mihaltcheva S."/>
            <person name="LaButti K."/>
            <person name="Lipzen A."/>
            <person name="Waldron R."/>
            <person name="Moloney N.M."/>
            <person name="Sperisen C."/>
            <person name="Kredics L."/>
            <person name="Vagvoelgyi C."/>
            <person name="Patrignani A."/>
            <person name="Fitzpatrick D."/>
            <person name="Nagy I."/>
            <person name="Doyle S."/>
            <person name="Anderson J.B."/>
            <person name="Grigoriev I.V."/>
            <person name="Gueldener U."/>
            <person name="Muensterkoetter M."/>
            <person name="Nagy L.G."/>
        </authorList>
    </citation>
    <scope>NUCLEOTIDE SEQUENCE [LARGE SCALE GENOMIC DNA]</scope>
    <source>
        <strain evidence="4">28-4</strain>
    </source>
</reference>
<dbReference type="PANTHER" id="PTHR47642">
    <property type="entry name" value="ATP-DEPENDENT DNA HELICASE"/>
    <property type="match status" value="1"/>
</dbReference>
<proteinExistence type="inferred from homology"/>
<accession>A0A2H3AM89</accession>
<keyword evidence="1" id="KW-0347">Helicase</keyword>
<keyword evidence="1" id="KW-0067">ATP-binding</keyword>
<sequence>ESDEVIVSRVMESYGLNTEQDRAFHIVAQHSGDPSAKQLRMYIGGMGRTGKSRVLSALREYFESQGEGRCLIVVVPTGTATAIVKGSTYHYMFGINESRGDTVSRKTLAEVKEHLMGVDYIFLDEVSMLSCADLYRISACLAMCMN</sequence>
<keyword evidence="1" id="KW-0227">DNA damage</keyword>
<protein>
    <recommendedName>
        <fullName evidence="1">ATP-dependent DNA helicase</fullName>
        <ecNumber evidence="1">5.6.2.3</ecNumber>
    </recommendedName>
</protein>
<feature type="domain" description="DNA helicase Pif1-like DEAD-box helicase" evidence="2">
    <location>
        <begin position="16"/>
        <end position="130"/>
    </location>
</feature>
<dbReference type="STRING" id="1076256.A0A2H3AM89"/>
<dbReference type="InterPro" id="IPR027417">
    <property type="entry name" value="P-loop_NTPase"/>
</dbReference>
<dbReference type="AlphaFoldDB" id="A0A2H3AM89"/>
<dbReference type="GO" id="GO:0043139">
    <property type="term" value="F:5'-3' DNA helicase activity"/>
    <property type="evidence" value="ECO:0007669"/>
    <property type="project" value="UniProtKB-EC"/>
</dbReference>
<evidence type="ECO:0000259" key="2">
    <source>
        <dbReference type="Pfam" id="PF05970"/>
    </source>
</evidence>
<dbReference type="EMBL" id="KZ293494">
    <property type="protein sequence ID" value="PBK59985.1"/>
    <property type="molecule type" value="Genomic_DNA"/>
</dbReference>
<comment type="cofactor">
    <cofactor evidence="1">
        <name>Mg(2+)</name>
        <dbReference type="ChEBI" id="CHEBI:18420"/>
    </cofactor>
</comment>
<dbReference type="InterPro" id="IPR051055">
    <property type="entry name" value="PIF1_helicase"/>
</dbReference>